<accession>A0A345Z4T9</accession>
<sequence>MNELIQYCNKITNDELLNKRYTSSSEKEGFYIGKFYSFINTNYRNLMSFGKAFREFESVEGIDRLKWPKKEKSNQEIHKQYKNPMVWTRLFEGNQNTFKKTLKGDLFKQVWDSNFSNDEKWILALLLLLDSNLQNKYQYFKSFYEEFLNLVSWLNLDREIIFIEIRELFMSSNFEKDILASDLFILNTFYKDKDFLKIFFNSTSAEKEEFKNHIFKNFSKKDSKQCFISNKFFSTKFHINSIKDELKILYYSNLISLELLKNNEDIKFDFISEYCRNFNLNDLKMLNFIKENLFTIKTILKNGFSNSSKFEKEEEAICDLKSLVLGDDEPQEKEVFATYINLRSPSKRFEKLKPFVRKLNNYKCFFENINKCWYFPEKKEGNNYVEIHHLIPREFSGNFGYSIEVAANYVSLCPNCHRMLHIGKSDFKKEYIKLLYLDRKNRLKKCKLDISLTELEDLYFIN</sequence>
<proteinExistence type="predicted"/>
<gene>
    <name evidence="1" type="ORF">SALLE_v1c09480</name>
</gene>
<dbReference type="OrthoDB" id="398920at2"/>
<dbReference type="CDD" id="cd00085">
    <property type="entry name" value="HNHc"/>
    <property type="match status" value="1"/>
</dbReference>
<organism evidence="1 2">
    <name type="scientific">Spiroplasma alleghenense</name>
    <dbReference type="NCBI Taxonomy" id="216931"/>
    <lineage>
        <taxon>Bacteria</taxon>
        <taxon>Bacillati</taxon>
        <taxon>Mycoplasmatota</taxon>
        <taxon>Mollicutes</taxon>
        <taxon>Entomoplasmatales</taxon>
        <taxon>Spiroplasmataceae</taxon>
        <taxon>Spiroplasma</taxon>
    </lineage>
</organism>
<dbReference type="RefSeq" id="WP_115558511.1">
    <property type="nucleotide sequence ID" value="NZ_CP031376.1"/>
</dbReference>
<keyword evidence="2" id="KW-1185">Reference proteome</keyword>
<dbReference type="Proteomes" id="UP000254792">
    <property type="component" value="Chromosome"/>
</dbReference>
<evidence type="ECO:0000313" key="2">
    <source>
        <dbReference type="Proteomes" id="UP000254792"/>
    </source>
</evidence>
<dbReference type="KEGG" id="salx:SALLE_v1c09480"/>
<evidence type="ECO:0000313" key="1">
    <source>
        <dbReference type="EMBL" id="AXK51618.1"/>
    </source>
</evidence>
<dbReference type="AlphaFoldDB" id="A0A345Z4T9"/>
<dbReference type="InterPro" id="IPR003615">
    <property type="entry name" value="HNH_nuc"/>
</dbReference>
<dbReference type="EMBL" id="CP031376">
    <property type="protein sequence ID" value="AXK51618.1"/>
    <property type="molecule type" value="Genomic_DNA"/>
</dbReference>
<reference evidence="1 2" key="1">
    <citation type="submission" date="2018-07" db="EMBL/GenBank/DDBJ databases">
        <title>Complete genome sequence of Spiroplasma alleghenense PLHS-1 (ATCC 51752).</title>
        <authorList>
            <person name="Chou L."/>
            <person name="Lee T.-Y."/>
            <person name="Tsai Y.-M."/>
            <person name="Kuo C.-H."/>
        </authorList>
    </citation>
    <scope>NUCLEOTIDE SEQUENCE [LARGE SCALE GENOMIC DNA]</scope>
    <source>
        <strain evidence="1 2">PLHS-1</strain>
    </source>
</reference>
<protein>
    <recommendedName>
        <fullName evidence="3">HNH domain-containing protein</fullName>
    </recommendedName>
</protein>
<evidence type="ECO:0008006" key="3">
    <source>
        <dbReference type="Google" id="ProtNLM"/>
    </source>
</evidence>
<name>A0A345Z4T9_9MOLU</name>